<dbReference type="Pfam" id="PF00581">
    <property type="entry name" value="Rhodanese"/>
    <property type="match status" value="2"/>
</dbReference>
<protein>
    <recommendedName>
        <fullName evidence="2">Sulfurtransferase</fullName>
    </recommendedName>
</protein>
<dbReference type="PANTHER" id="PTHR43855">
    <property type="entry name" value="THIOSULFATE SULFURTRANSFERASE"/>
    <property type="match status" value="1"/>
</dbReference>
<dbReference type="Proteomes" id="UP000000647">
    <property type="component" value="Chromosome"/>
</dbReference>
<dbReference type="PROSITE" id="PS00380">
    <property type="entry name" value="RHODANESE_1"/>
    <property type="match status" value="1"/>
</dbReference>
<keyword evidence="1" id="KW-0677">Repeat</keyword>
<dbReference type="OrthoDB" id="9781034at2"/>
<sequence>MLLLEPGDLQVLQEREAVLVVDIGDDDGRYRQTHIPGAVHLPYGHLTRADPPVMGLVPDTTALAERLGAVGIDDGVTVIAYDSDGGGRASRLLWTLDLLGHPRHGLLNGGLQGWLAEEGPVEGGQVTPAPRAYPAQVRHPECLVDRDWVRDHLDDPGVTFLDARSRGEYTGTDVRARRGGHIPGAVHLDWQALMDPEDPPLLRPAPQVQELLRERGIDDPEQEVVVHCQTHHRSSLTYVVLRALGYQRVRAYAGSWSEWGNDPQLPVREGAE</sequence>
<proteinExistence type="predicted"/>
<dbReference type="InterPro" id="IPR051126">
    <property type="entry name" value="Thiosulfate_sulfurtransferase"/>
</dbReference>
<dbReference type="HOGENOM" id="CLU_031618_1_7_6"/>
<dbReference type="AlphaFoldDB" id="A1WTK6"/>
<dbReference type="InterPro" id="IPR001763">
    <property type="entry name" value="Rhodanese-like_dom"/>
</dbReference>
<accession>A1WTK6</accession>
<dbReference type="CDD" id="cd01449">
    <property type="entry name" value="TST_Repeat_2"/>
    <property type="match status" value="1"/>
</dbReference>
<keyword evidence="2" id="KW-0808">Transferase</keyword>
<feature type="domain" description="Rhodanese" evidence="3">
    <location>
        <begin position="154"/>
        <end position="268"/>
    </location>
</feature>
<dbReference type="eggNOG" id="COG2897">
    <property type="taxonomic scope" value="Bacteria"/>
</dbReference>
<dbReference type="PROSITE" id="PS50206">
    <property type="entry name" value="RHODANESE_3"/>
    <property type="match status" value="2"/>
</dbReference>
<dbReference type="STRING" id="349124.Hhal_0224"/>
<dbReference type="CDD" id="cd01448">
    <property type="entry name" value="TST_Repeat_1"/>
    <property type="match status" value="1"/>
</dbReference>
<dbReference type="GO" id="GO:0004792">
    <property type="term" value="F:thiosulfate-cyanide sulfurtransferase activity"/>
    <property type="evidence" value="ECO:0007669"/>
    <property type="project" value="InterPro"/>
</dbReference>
<dbReference type="SUPFAM" id="SSF52821">
    <property type="entry name" value="Rhodanese/Cell cycle control phosphatase"/>
    <property type="match status" value="2"/>
</dbReference>
<organism evidence="4 5">
    <name type="scientific">Halorhodospira halophila (strain DSM 244 / SL1)</name>
    <name type="common">Ectothiorhodospira halophila (strain DSM 244 / SL1)</name>
    <dbReference type="NCBI Taxonomy" id="349124"/>
    <lineage>
        <taxon>Bacteria</taxon>
        <taxon>Pseudomonadati</taxon>
        <taxon>Pseudomonadota</taxon>
        <taxon>Gammaproteobacteria</taxon>
        <taxon>Chromatiales</taxon>
        <taxon>Ectothiorhodospiraceae</taxon>
        <taxon>Halorhodospira</taxon>
    </lineage>
</organism>
<reference evidence="4 5" key="2">
    <citation type="journal article" date="2013" name="Stand. Genomic Sci.">
        <title>Complete genome sequence of Halorhodospira halophila SL1.</title>
        <authorList>
            <person name="Challacombe J.F."/>
            <person name="Majid S."/>
            <person name="Deole R."/>
            <person name="Brettin T.S."/>
            <person name="Bruce D."/>
            <person name="Delano S.F."/>
            <person name="Detter J.C."/>
            <person name="Gleasner C.D."/>
            <person name="Han C.S."/>
            <person name="Misra M."/>
            <person name="Reitenga K.G."/>
            <person name="Mikhailova N."/>
            <person name="Woyke T."/>
            <person name="Pitluck S."/>
            <person name="Nolan M."/>
            <person name="Land M.L."/>
            <person name="Saunders E."/>
            <person name="Tapia R."/>
            <person name="Lapidus A."/>
            <person name="Ivanova N."/>
            <person name="Hoff W.D."/>
        </authorList>
    </citation>
    <scope>NUCLEOTIDE SEQUENCE [LARGE SCALE GENOMIC DNA]</scope>
    <source>
        <strain evidence="5">DSM 244 / SL1</strain>
    </source>
</reference>
<dbReference type="InterPro" id="IPR036873">
    <property type="entry name" value="Rhodanese-like_dom_sf"/>
</dbReference>
<evidence type="ECO:0000256" key="2">
    <source>
        <dbReference type="RuleBase" id="RU000507"/>
    </source>
</evidence>
<dbReference type="SMART" id="SM00450">
    <property type="entry name" value="RHOD"/>
    <property type="match status" value="2"/>
</dbReference>
<dbReference type="InterPro" id="IPR001307">
    <property type="entry name" value="Thiosulphate_STrfase_CS"/>
</dbReference>
<dbReference type="PROSITE" id="PS00683">
    <property type="entry name" value="RHODANESE_2"/>
    <property type="match status" value="1"/>
</dbReference>
<dbReference type="KEGG" id="hha:Hhal_0224"/>
<dbReference type="Gene3D" id="3.40.250.10">
    <property type="entry name" value="Rhodanese-like domain"/>
    <property type="match status" value="2"/>
</dbReference>
<dbReference type="RefSeq" id="WP_011813041.1">
    <property type="nucleotide sequence ID" value="NC_008789.1"/>
</dbReference>
<evidence type="ECO:0000313" key="4">
    <source>
        <dbReference type="EMBL" id="ABM61018.1"/>
    </source>
</evidence>
<name>A1WTK6_HALHL</name>
<gene>
    <name evidence="4" type="ordered locus">Hhal_0224</name>
</gene>
<evidence type="ECO:0000256" key="1">
    <source>
        <dbReference type="ARBA" id="ARBA00022737"/>
    </source>
</evidence>
<dbReference type="PANTHER" id="PTHR43855:SF1">
    <property type="entry name" value="THIOSULFATE SULFURTRANSFERASE"/>
    <property type="match status" value="1"/>
</dbReference>
<evidence type="ECO:0000313" key="5">
    <source>
        <dbReference type="Proteomes" id="UP000000647"/>
    </source>
</evidence>
<feature type="domain" description="Rhodanese" evidence="3">
    <location>
        <begin position="14"/>
        <end position="123"/>
    </location>
</feature>
<keyword evidence="5" id="KW-1185">Reference proteome</keyword>
<dbReference type="EMBL" id="CP000544">
    <property type="protein sequence ID" value="ABM61018.1"/>
    <property type="molecule type" value="Genomic_DNA"/>
</dbReference>
<evidence type="ECO:0000259" key="3">
    <source>
        <dbReference type="PROSITE" id="PS50206"/>
    </source>
</evidence>
<reference evidence="5" key="1">
    <citation type="submission" date="2006-12" db="EMBL/GenBank/DDBJ databases">
        <title>Complete sequence of Halorhodospira halophila SL1.</title>
        <authorList>
            <consortium name="US DOE Joint Genome Institute"/>
            <person name="Copeland A."/>
            <person name="Lucas S."/>
            <person name="Lapidus A."/>
            <person name="Barry K."/>
            <person name="Detter J.C."/>
            <person name="Glavina del Rio T."/>
            <person name="Hammon N."/>
            <person name="Israni S."/>
            <person name="Dalin E."/>
            <person name="Tice H."/>
            <person name="Pitluck S."/>
            <person name="Saunders E."/>
            <person name="Brettin T."/>
            <person name="Bruce D."/>
            <person name="Han C."/>
            <person name="Tapia R."/>
            <person name="Schmutz J."/>
            <person name="Larimer F."/>
            <person name="Land M."/>
            <person name="Hauser L."/>
            <person name="Kyrpides N."/>
            <person name="Mikhailova N."/>
            <person name="Hoff W."/>
            <person name="Richardson P."/>
        </authorList>
    </citation>
    <scope>NUCLEOTIDE SEQUENCE [LARGE SCALE GENOMIC DNA]</scope>
    <source>
        <strain evidence="5">DSM 244 / SL1</strain>
    </source>
</reference>